<keyword evidence="3" id="KW-1185">Reference proteome</keyword>
<dbReference type="Pfam" id="PF07735">
    <property type="entry name" value="FBA_2"/>
    <property type="match status" value="1"/>
</dbReference>
<accession>A0AAE9EMF0</accession>
<dbReference type="PANTHER" id="PTHR22899:SF0">
    <property type="entry name" value="F-BOX ASSOCIATED DOMAIN-CONTAINING PROTEIN-RELATED"/>
    <property type="match status" value="1"/>
</dbReference>
<reference evidence="2 3" key="1">
    <citation type="submission" date="2022-04" db="EMBL/GenBank/DDBJ databases">
        <title>Chromosome-level reference genomes for two strains of Caenorhabditis briggsae: an improved platform for comparative genomics.</title>
        <authorList>
            <person name="Stevens L."/>
            <person name="Andersen E."/>
        </authorList>
    </citation>
    <scope>NUCLEOTIDE SEQUENCE [LARGE SCALE GENOMIC DNA]</scope>
    <source>
        <strain evidence="2">VX34</strain>
        <tissue evidence="2">Whole-organism</tissue>
    </source>
</reference>
<dbReference type="InterPro" id="IPR012885">
    <property type="entry name" value="F-box_Sdz-33"/>
</dbReference>
<protein>
    <recommendedName>
        <fullName evidence="1">Sdz-33 F-box domain-containing protein</fullName>
    </recommendedName>
</protein>
<proteinExistence type="predicted"/>
<dbReference type="EMBL" id="CP092622">
    <property type="protein sequence ID" value="UMM25154.1"/>
    <property type="molecule type" value="Genomic_DNA"/>
</dbReference>
<feature type="domain" description="Sdz-33 F-box" evidence="1">
    <location>
        <begin position="14"/>
        <end position="78"/>
    </location>
</feature>
<name>A0AAE9EMF0_CAEBR</name>
<evidence type="ECO:0000313" key="3">
    <source>
        <dbReference type="Proteomes" id="UP000829354"/>
    </source>
</evidence>
<evidence type="ECO:0000313" key="2">
    <source>
        <dbReference type="EMBL" id="UMM25154.1"/>
    </source>
</evidence>
<dbReference type="AlphaFoldDB" id="A0AAE9EMF0"/>
<organism evidence="2 3">
    <name type="scientific">Caenorhabditis briggsae</name>
    <dbReference type="NCBI Taxonomy" id="6238"/>
    <lineage>
        <taxon>Eukaryota</taxon>
        <taxon>Metazoa</taxon>
        <taxon>Ecdysozoa</taxon>
        <taxon>Nematoda</taxon>
        <taxon>Chromadorea</taxon>
        <taxon>Rhabditida</taxon>
        <taxon>Rhabditina</taxon>
        <taxon>Rhabditomorpha</taxon>
        <taxon>Rhabditoidea</taxon>
        <taxon>Rhabditidae</taxon>
        <taxon>Peloderinae</taxon>
        <taxon>Caenorhabditis</taxon>
    </lineage>
</organism>
<dbReference type="Proteomes" id="UP000829354">
    <property type="component" value="Chromosome III"/>
</dbReference>
<sequence>MKLDCGRLQEHFSIQHIGMTNLKELEMYAPRNLRNEDVSTFNVKKCLISTDKISLRDWNRFFKLWIKGSNLRLEHLIIERNAIPEWNILLNGLKAEETEGEGSTKFIVRNSRGICAKIGCKLLYRDVFQMEFTVSK</sequence>
<dbReference type="PANTHER" id="PTHR22899">
    <property type="entry name" value="CYCLIN-RELATED F-BOX FAMILY"/>
    <property type="match status" value="1"/>
</dbReference>
<evidence type="ECO:0000259" key="1">
    <source>
        <dbReference type="Pfam" id="PF07735"/>
    </source>
</evidence>
<gene>
    <name evidence="2" type="ORF">L5515_005089</name>
</gene>
<dbReference type="InterPro" id="IPR053222">
    <property type="entry name" value="Zygotic_Embryogenesis-Asso"/>
</dbReference>